<keyword evidence="2" id="KW-1185">Reference proteome</keyword>
<organism evidence="1 2">
    <name type="scientific">Dichomitus squalens</name>
    <dbReference type="NCBI Taxonomy" id="114155"/>
    <lineage>
        <taxon>Eukaryota</taxon>
        <taxon>Fungi</taxon>
        <taxon>Dikarya</taxon>
        <taxon>Basidiomycota</taxon>
        <taxon>Agaricomycotina</taxon>
        <taxon>Agaricomycetes</taxon>
        <taxon>Polyporales</taxon>
        <taxon>Polyporaceae</taxon>
        <taxon>Dichomitus</taxon>
    </lineage>
</organism>
<evidence type="ECO:0000313" key="1">
    <source>
        <dbReference type="EMBL" id="TBU51342.1"/>
    </source>
</evidence>
<protein>
    <submittedName>
        <fullName evidence="1">Uncharacterized protein</fullName>
    </submittedName>
</protein>
<evidence type="ECO:0000313" key="2">
    <source>
        <dbReference type="Proteomes" id="UP000292082"/>
    </source>
</evidence>
<reference evidence="1 2" key="1">
    <citation type="submission" date="2019-01" db="EMBL/GenBank/DDBJ databases">
        <title>Draft genome sequences of three monokaryotic isolates of the white-rot basidiomycete fungus Dichomitus squalens.</title>
        <authorList>
            <consortium name="DOE Joint Genome Institute"/>
            <person name="Lopez S.C."/>
            <person name="Andreopoulos B."/>
            <person name="Pangilinan J."/>
            <person name="Lipzen A."/>
            <person name="Riley R."/>
            <person name="Ahrendt S."/>
            <person name="Ng V."/>
            <person name="Barry K."/>
            <person name="Daum C."/>
            <person name="Grigoriev I.V."/>
            <person name="Hilden K.S."/>
            <person name="Makela M.R."/>
            <person name="de Vries R.P."/>
        </authorList>
    </citation>
    <scope>NUCLEOTIDE SEQUENCE [LARGE SCALE GENOMIC DNA]</scope>
    <source>
        <strain evidence="1 2">CBS 464.89</strain>
    </source>
</reference>
<dbReference type="Proteomes" id="UP000292082">
    <property type="component" value="Unassembled WGS sequence"/>
</dbReference>
<name>A0A4Q9PE57_9APHY</name>
<dbReference type="AlphaFoldDB" id="A0A4Q9PE57"/>
<sequence>MRSPALPWEVIEMAINHCSDDTATLRAFALTCSQLHPRSTIVLFKHVDIQSQNQLSRFYHAVQARPHLQLVVRSLSFPRNGHSPFPLQLLSILPRLHHVTFTGRSLISVRNAELNQSTPISGMQFATSLGSLMIRNATFHSQVDFLDFLVNFPNMENLTCEYLSLQTHNPFVLLGYPAHSVLLSASGGPILNVRKTISWSDEFSKLSFHPLSDKWALPDDVKCESCSLTMHPELYADLSSGQTRA</sequence>
<accession>A0A4Q9PE57</accession>
<proteinExistence type="predicted"/>
<gene>
    <name evidence="1" type="ORF">BD310DRAFT_834611</name>
</gene>
<dbReference type="EMBL" id="ML145337">
    <property type="protein sequence ID" value="TBU51342.1"/>
    <property type="molecule type" value="Genomic_DNA"/>
</dbReference>